<keyword evidence="2" id="KW-1185">Reference proteome</keyword>
<geneLocation type="plasmid" evidence="1 2">
    <name>unnamed2</name>
</geneLocation>
<organism evidence="1 2">
    <name type="scientific">Azospirillum thermophilum</name>
    <dbReference type="NCBI Taxonomy" id="2202148"/>
    <lineage>
        <taxon>Bacteria</taxon>
        <taxon>Pseudomonadati</taxon>
        <taxon>Pseudomonadota</taxon>
        <taxon>Alphaproteobacteria</taxon>
        <taxon>Rhodospirillales</taxon>
        <taxon>Azospirillaceae</taxon>
        <taxon>Azospirillum</taxon>
    </lineage>
</organism>
<proteinExistence type="predicted"/>
<protein>
    <submittedName>
        <fullName evidence="1">Uncharacterized protein</fullName>
    </submittedName>
</protein>
<dbReference type="KEGG" id="azz:DEW08_26110"/>
<accession>A0A2S2CYF5</accession>
<dbReference type="AlphaFoldDB" id="A0A2S2CYF5"/>
<gene>
    <name evidence="1" type="ORF">DEW08_26110</name>
</gene>
<evidence type="ECO:0000313" key="2">
    <source>
        <dbReference type="Proteomes" id="UP000245629"/>
    </source>
</evidence>
<name>A0A2S2CYF5_9PROT</name>
<evidence type="ECO:0000313" key="1">
    <source>
        <dbReference type="EMBL" id="AWK89499.1"/>
    </source>
</evidence>
<dbReference type="Proteomes" id="UP000245629">
    <property type="component" value="Plasmid unnamed2"/>
</dbReference>
<keyword evidence="1" id="KW-0614">Plasmid</keyword>
<sequence>MACRVQGPRSDLVTWSTDKRFWLGCPPEFDSVDAAVIFVMERAPARDLDRIEIHTDGGELYTILAIARRYRELAAPGDRGARWRS</sequence>
<reference evidence="2" key="1">
    <citation type="submission" date="2018-05" db="EMBL/GenBank/DDBJ databases">
        <title>Azospirillum thermophila sp. nov., a novel isolated from hot spring.</title>
        <authorList>
            <person name="Zhao Z."/>
        </authorList>
    </citation>
    <scope>NUCLEOTIDE SEQUENCE [LARGE SCALE GENOMIC DNA]</scope>
    <source>
        <strain evidence="2">CFH 70021</strain>
        <plasmid evidence="2">unnamed2</plasmid>
    </source>
</reference>
<dbReference type="EMBL" id="CP029357">
    <property type="protein sequence ID" value="AWK89499.1"/>
    <property type="molecule type" value="Genomic_DNA"/>
</dbReference>